<dbReference type="AlphaFoldDB" id="A0A532UYD0"/>
<dbReference type="NCBIfam" id="NF041895">
    <property type="entry name" value="choice_anch_V"/>
    <property type="match status" value="1"/>
</dbReference>
<feature type="signal peptide" evidence="4">
    <location>
        <begin position="1"/>
        <end position="25"/>
    </location>
</feature>
<accession>A0A532UYD0</accession>
<evidence type="ECO:0000256" key="4">
    <source>
        <dbReference type="SAM" id="SignalP"/>
    </source>
</evidence>
<dbReference type="NCBIfam" id="TIGR04183">
    <property type="entry name" value="Por_Secre_tail"/>
    <property type="match status" value="1"/>
</dbReference>
<dbReference type="Gene3D" id="2.60.40.4070">
    <property type="match status" value="1"/>
</dbReference>
<feature type="domain" description="Cytochrome c" evidence="5">
    <location>
        <begin position="1"/>
        <end position="175"/>
    </location>
</feature>
<evidence type="ECO:0000256" key="3">
    <source>
        <dbReference type="PROSITE-ProRule" id="PRU00433"/>
    </source>
</evidence>
<dbReference type="InterPro" id="IPR026444">
    <property type="entry name" value="Secre_tail"/>
</dbReference>
<gene>
    <name evidence="6" type="ORF">CEE37_09500</name>
</gene>
<keyword evidence="1 3" id="KW-0479">Metal-binding</keyword>
<sequence>MKHGKVVFVGLALLVMGLWVGNAFANSAGPPDNHAANPPGYNNCTLCHGTFPVNSGMGAVFMVFPPISYVSGATIPVDISVSDPTATRWGFEMTCTDGMGNPTGQFIVIDPAHSQLSGNYMKQTSFGTFPGSGFGVAWPILWTAPVSAFPVTFYLAGCAADNDGTNNGDYIYTDSLVVNAASPVYIDLTAIGTTTFPDSGGILTYDIEATSWSGLPADTIDIWVDVTLPYGTIFGPVLGPVLDFPMPGIPPPQSVSRTRTLTVPLGAPAGNYTLNAYIGQYSPPNNLIMAEDHFPFDKTALDGDLTSEEAVNFVDSGEEFEELIPLFSTPDEHLLLKNHPNPFNPTTVISFSLPVASLVKLDVFDINGRNVGFRESDLRGHYLPGTHQITFDGSDLASGIYIYRLTAGDFTASGKMVLMK</sequence>
<evidence type="ECO:0000259" key="5">
    <source>
        <dbReference type="PROSITE" id="PS51007"/>
    </source>
</evidence>
<keyword evidence="2 3" id="KW-0408">Iron</keyword>
<protein>
    <recommendedName>
        <fullName evidence="5">Cytochrome c domain-containing protein</fullName>
    </recommendedName>
</protein>
<dbReference type="Pfam" id="PF18962">
    <property type="entry name" value="Por_Secre_tail"/>
    <property type="match status" value="1"/>
</dbReference>
<dbReference type="Proteomes" id="UP000319619">
    <property type="component" value="Unassembled WGS sequence"/>
</dbReference>
<feature type="chain" id="PRO_5021938632" description="Cytochrome c domain-containing protein" evidence="4">
    <location>
        <begin position="26"/>
        <end position="420"/>
    </location>
</feature>
<dbReference type="GO" id="GO:0046872">
    <property type="term" value="F:metal ion binding"/>
    <property type="evidence" value="ECO:0007669"/>
    <property type="project" value="UniProtKB-KW"/>
</dbReference>
<name>A0A532UYD0_UNCL8</name>
<evidence type="ECO:0000313" key="7">
    <source>
        <dbReference type="Proteomes" id="UP000319619"/>
    </source>
</evidence>
<evidence type="ECO:0000256" key="1">
    <source>
        <dbReference type="ARBA" id="ARBA00022723"/>
    </source>
</evidence>
<keyword evidence="4" id="KW-0732">Signal</keyword>
<evidence type="ECO:0000256" key="2">
    <source>
        <dbReference type="ARBA" id="ARBA00023004"/>
    </source>
</evidence>
<dbReference type="GO" id="GO:0020037">
    <property type="term" value="F:heme binding"/>
    <property type="evidence" value="ECO:0007669"/>
    <property type="project" value="InterPro"/>
</dbReference>
<proteinExistence type="predicted"/>
<comment type="caution">
    <text evidence="6">The sequence shown here is derived from an EMBL/GenBank/DDBJ whole genome shotgun (WGS) entry which is preliminary data.</text>
</comment>
<keyword evidence="3" id="KW-0349">Heme</keyword>
<dbReference type="EMBL" id="NJBN01000006">
    <property type="protein sequence ID" value="TKJ39961.1"/>
    <property type="molecule type" value="Genomic_DNA"/>
</dbReference>
<evidence type="ECO:0000313" key="6">
    <source>
        <dbReference type="EMBL" id="TKJ39961.1"/>
    </source>
</evidence>
<dbReference type="PROSITE" id="PS51007">
    <property type="entry name" value="CYTC"/>
    <property type="match status" value="1"/>
</dbReference>
<reference evidence="6 7" key="1">
    <citation type="submission" date="2017-06" db="EMBL/GenBank/DDBJ databases">
        <title>Novel microbial phyla capable of carbon fixation and sulfur reduction in deep-sea sediments.</title>
        <authorList>
            <person name="Huang J."/>
            <person name="Baker B."/>
            <person name="Wang Y."/>
        </authorList>
    </citation>
    <scope>NUCLEOTIDE SEQUENCE [LARGE SCALE GENOMIC DNA]</scope>
    <source>
        <strain evidence="6">B3_LCP</strain>
    </source>
</reference>
<dbReference type="GO" id="GO:0009055">
    <property type="term" value="F:electron transfer activity"/>
    <property type="evidence" value="ECO:0007669"/>
    <property type="project" value="InterPro"/>
</dbReference>
<organism evidence="6 7">
    <name type="scientific">candidate division LCP-89 bacterium B3_LCP</name>
    <dbReference type="NCBI Taxonomy" id="2012998"/>
    <lineage>
        <taxon>Bacteria</taxon>
        <taxon>Pseudomonadati</taxon>
        <taxon>Bacteria division LCP-89</taxon>
    </lineage>
</organism>
<dbReference type="InterPro" id="IPR009056">
    <property type="entry name" value="Cyt_c-like_dom"/>
</dbReference>